<keyword evidence="1" id="KW-1133">Transmembrane helix</keyword>
<dbReference type="Proteomes" id="UP000317835">
    <property type="component" value="Chromosome"/>
</dbReference>
<proteinExistence type="predicted"/>
<organism evidence="2 3">
    <name type="scientific">Tautonia plasticadhaerens</name>
    <dbReference type="NCBI Taxonomy" id="2527974"/>
    <lineage>
        <taxon>Bacteria</taxon>
        <taxon>Pseudomonadati</taxon>
        <taxon>Planctomycetota</taxon>
        <taxon>Planctomycetia</taxon>
        <taxon>Isosphaerales</taxon>
        <taxon>Isosphaeraceae</taxon>
        <taxon>Tautonia</taxon>
    </lineage>
</organism>
<reference evidence="2 3" key="1">
    <citation type="submission" date="2019-02" db="EMBL/GenBank/DDBJ databases">
        <title>Deep-cultivation of Planctomycetes and their phenomic and genomic characterization uncovers novel biology.</title>
        <authorList>
            <person name="Wiegand S."/>
            <person name="Jogler M."/>
            <person name="Boedeker C."/>
            <person name="Pinto D."/>
            <person name="Vollmers J."/>
            <person name="Rivas-Marin E."/>
            <person name="Kohn T."/>
            <person name="Peeters S.H."/>
            <person name="Heuer A."/>
            <person name="Rast P."/>
            <person name="Oberbeckmann S."/>
            <person name="Bunk B."/>
            <person name="Jeske O."/>
            <person name="Meyerdierks A."/>
            <person name="Storesund J.E."/>
            <person name="Kallscheuer N."/>
            <person name="Luecker S."/>
            <person name="Lage O.M."/>
            <person name="Pohl T."/>
            <person name="Merkel B.J."/>
            <person name="Hornburger P."/>
            <person name="Mueller R.-W."/>
            <person name="Bruemmer F."/>
            <person name="Labrenz M."/>
            <person name="Spormann A.M."/>
            <person name="Op den Camp H."/>
            <person name="Overmann J."/>
            <person name="Amann R."/>
            <person name="Jetten M.S.M."/>
            <person name="Mascher T."/>
            <person name="Medema M.H."/>
            <person name="Devos D.P."/>
            <person name="Kaster A.-K."/>
            <person name="Ovreas L."/>
            <person name="Rohde M."/>
            <person name="Galperin M.Y."/>
            <person name="Jogler C."/>
        </authorList>
    </citation>
    <scope>NUCLEOTIDE SEQUENCE [LARGE SCALE GENOMIC DNA]</scope>
    <source>
        <strain evidence="2 3">ElP</strain>
    </source>
</reference>
<accession>A0A518H2B0</accession>
<keyword evidence="1" id="KW-0472">Membrane</keyword>
<evidence type="ECO:0000313" key="2">
    <source>
        <dbReference type="EMBL" id="QDV34992.1"/>
    </source>
</evidence>
<evidence type="ECO:0000313" key="3">
    <source>
        <dbReference type="Proteomes" id="UP000317835"/>
    </source>
</evidence>
<sequence>MDAFLSELQKIPPEYWQKWFLAGCVGLPLGALIAHLRAKRRNE</sequence>
<dbReference type="KEGG" id="tpla:ElP_28890"/>
<gene>
    <name evidence="2" type="ORF">ElP_28890</name>
</gene>
<evidence type="ECO:0000256" key="1">
    <source>
        <dbReference type="SAM" id="Phobius"/>
    </source>
</evidence>
<keyword evidence="3" id="KW-1185">Reference proteome</keyword>
<protein>
    <submittedName>
        <fullName evidence="2">Uncharacterized protein</fullName>
    </submittedName>
</protein>
<feature type="transmembrane region" description="Helical" evidence="1">
    <location>
        <begin position="20"/>
        <end position="38"/>
    </location>
</feature>
<dbReference type="RefSeq" id="WP_261344427.1">
    <property type="nucleotide sequence ID" value="NZ_CP036426.1"/>
</dbReference>
<keyword evidence="1" id="KW-0812">Transmembrane</keyword>
<dbReference type="AlphaFoldDB" id="A0A518H2B0"/>
<name>A0A518H2B0_9BACT</name>
<dbReference type="EMBL" id="CP036426">
    <property type="protein sequence ID" value="QDV34992.1"/>
    <property type="molecule type" value="Genomic_DNA"/>
</dbReference>